<evidence type="ECO:0000256" key="1">
    <source>
        <dbReference type="SAM" id="MobiDB-lite"/>
    </source>
</evidence>
<feature type="region of interest" description="Disordered" evidence="1">
    <location>
        <begin position="1"/>
        <end position="31"/>
    </location>
</feature>
<feature type="compositionally biased region" description="Basic and acidic residues" evidence="1">
    <location>
        <begin position="114"/>
        <end position="131"/>
    </location>
</feature>
<protein>
    <submittedName>
        <fullName evidence="2">Uncharacterized protein</fullName>
    </submittedName>
</protein>
<dbReference type="EMBL" id="JAADJG010001145">
    <property type="protein sequence ID" value="KAF4423734.1"/>
    <property type="molecule type" value="Genomic_DNA"/>
</dbReference>
<evidence type="ECO:0000313" key="3">
    <source>
        <dbReference type="Proteomes" id="UP000605986"/>
    </source>
</evidence>
<dbReference type="Proteomes" id="UP000605986">
    <property type="component" value="Unassembled WGS sequence"/>
</dbReference>
<dbReference type="OrthoDB" id="5062447at2759"/>
<gene>
    <name evidence="2" type="ORF">F53441_14252</name>
</gene>
<feature type="compositionally biased region" description="Polar residues" evidence="1">
    <location>
        <begin position="9"/>
        <end position="22"/>
    </location>
</feature>
<proteinExistence type="predicted"/>
<evidence type="ECO:0000313" key="2">
    <source>
        <dbReference type="EMBL" id="KAF4423734.1"/>
    </source>
</evidence>
<comment type="caution">
    <text evidence="2">The sequence shown here is derived from an EMBL/GenBank/DDBJ whole genome shotgun (WGS) entry which is preliminary data.</text>
</comment>
<feature type="region of interest" description="Disordered" evidence="1">
    <location>
        <begin position="98"/>
        <end position="131"/>
    </location>
</feature>
<dbReference type="AlphaFoldDB" id="A0A8H4JGE0"/>
<name>A0A8H4JGE0_9HYPO</name>
<accession>A0A8H4JGE0</accession>
<keyword evidence="3" id="KW-1185">Reference proteome</keyword>
<organism evidence="2 3">
    <name type="scientific">Fusarium austroafricanum</name>
    <dbReference type="NCBI Taxonomy" id="2364996"/>
    <lineage>
        <taxon>Eukaryota</taxon>
        <taxon>Fungi</taxon>
        <taxon>Dikarya</taxon>
        <taxon>Ascomycota</taxon>
        <taxon>Pezizomycotina</taxon>
        <taxon>Sordariomycetes</taxon>
        <taxon>Hypocreomycetidae</taxon>
        <taxon>Hypocreales</taxon>
        <taxon>Nectriaceae</taxon>
        <taxon>Fusarium</taxon>
        <taxon>Fusarium concolor species complex</taxon>
    </lineage>
</organism>
<sequence>MVAPLPTGLEQSQAMKGSSGDFTQLPEPENNEAAAAAAAAATIYKNAYTVRGPTVIRLDVCTYRLSTLAPTCVLTRLASMRLAIVSHTRITIFGYDEGDSNNSEVASNPAEADENYRADRASKMWDESDTV</sequence>
<reference evidence="2" key="1">
    <citation type="submission" date="2020-01" db="EMBL/GenBank/DDBJ databases">
        <title>Identification and distribution of gene clusters putatively required for synthesis of sphingolipid metabolism inhibitors in phylogenetically diverse species of the filamentous fungus Fusarium.</title>
        <authorList>
            <person name="Kim H.-S."/>
            <person name="Busman M."/>
            <person name="Brown D.W."/>
            <person name="Divon H."/>
            <person name="Uhlig S."/>
            <person name="Proctor R.H."/>
        </authorList>
    </citation>
    <scope>NUCLEOTIDE SEQUENCE</scope>
    <source>
        <strain evidence="2">NRRL 53441</strain>
    </source>
</reference>